<dbReference type="GO" id="GO:0003676">
    <property type="term" value="F:nucleic acid binding"/>
    <property type="evidence" value="ECO:0007669"/>
    <property type="project" value="InterPro"/>
</dbReference>
<evidence type="ECO:0000313" key="7">
    <source>
        <dbReference type="Proteomes" id="UP000321947"/>
    </source>
</evidence>
<feature type="compositionally biased region" description="Polar residues" evidence="2">
    <location>
        <begin position="7"/>
        <end position="37"/>
    </location>
</feature>
<gene>
    <name evidence="5" type="ORF">E5676_scaffold332G001450</name>
    <name evidence="4" type="ORF">E6C27_scaffold41G00080</name>
</gene>
<dbReference type="PROSITE" id="PS50158">
    <property type="entry name" value="ZF_CCHC"/>
    <property type="match status" value="1"/>
</dbReference>
<feature type="compositionally biased region" description="Basic and acidic residues" evidence="2">
    <location>
        <begin position="39"/>
        <end position="63"/>
    </location>
</feature>
<name>A0A5D3CK67_CUCMM</name>
<evidence type="ECO:0000313" key="4">
    <source>
        <dbReference type="EMBL" id="KAA0061453.1"/>
    </source>
</evidence>
<accession>A0A5D3CK67</accession>
<dbReference type="EMBL" id="SSTD01011064">
    <property type="protein sequence ID" value="TYK10826.1"/>
    <property type="molecule type" value="Genomic_DNA"/>
</dbReference>
<dbReference type="InterPro" id="IPR036875">
    <property type="entry name" value="Znf_CCHC_sf"/>
</dbReference>
<evidence type="ECO:0000259" key="3">
    <source>
        <dbReference type="PROSITE" id="PS50158"/>
    </source>
</evidence>
<reference evidence="6 7" key="1">
    <citation type="submission" date="2019-08" db="EMBL/GenBank/DDBJ databases">
        <title>Draft genome sequences of two oriental melons (Cucumis melo L. var makuwa).</title>
        <authorList>
            <person name="Kwon S.-Y."/>
        </authorList>
    </citation>
    <scope>NUCLEOTIDE SEQUENCE [LARGE SCALE GENOMIC DNA]</scope>
    <source>
        <strain evidence="7">cv. Chang Bougi</strain>
        <strain evidence="6">cv. SW 3</strain>
        <tissue evidence="5">Leaf</tissue>
    </source>
</reference>
<dbReference type="Proteomes" id="UP000321393">
    <property type="component" value="Unassembled WGS sequence"/>
</dbReference>
<feature type="region of interest" description="Disordered" evidence="2">
    <location>
        <begin position="1"/>
        <end position="86"/>
    </location>
</feature>
<keyword evidence="1" id="KW-0863">Zinc-finger</keyword>
<sequence>MMAAGLRSTNRKSTWETRFSQKQSYSSKTNEQPSTSVAEKGKDVEAQEAAKKKDNTSKGKVNSDRPSLGKCFRCGQTGHLSNTCPQ</sequence>
<keyword evidence="1" id="KW-0862">Zinc</keyword>
<evidence type="ECO:0000256" key="1">
    <source>
        <dbReference type="PROSITE-ProRule" id="PRU00047"/>
    </source>
</evidence>
<dbReference type="SUPFAM" id="SSF57756">
    <property type="entry name" value="Retrovirus zinc finger-like domains"/>
    <property type="match status" value="1"/>
</dbReference>
<proteinExistence type="predicted"/>
<dbReference type="EMBL" id="SSTE01004780">
    <property type="protein sequence ID" value="KAA0061453.1"/>
    <property type="molecule type" value="Genomic_DNA"/>
</dbReference>
<evidence type="ECO:0000313" key="5">
    <source>
        <dbReference type="EMBL" id="TYK10826.1"/>
    </source>
</evidence>
<dbReference type="Gene3D" id="4.10.60.10">
    <property type="entry name" value="Zinc finger, CCHC-type"/>
    <property type="match status" value="1"/>
</dbReference>
<dbReference type="AlphaFoldDB" id="A0A5D3CK67"/>
<dbReference type="Pfam" id="PF00098">
    <property type="entry name" value="zf-CCHC"/>
    <property type="match status" value="1"/>
</dbReference>
<evidence type="ECO:0000313" key="6">
    <source>
        <dbReference type="Proteomes" id="UP000321393"/>
    </source>
</evidence>
<comment type="caution">
    <text evidence="5">The sequence shown here is derived from an EMBL/GenBank/DDBJ whole genome shotgun (WGS) entry which is preliminary data.</text>
</comment>
<feature type="domain" description="CCHC-type" evidence="3">
    <location>
        <begin position="70"/>
        <end position="86"/>
    </location>
</feature>
<keyword evidence="1" id="KW-0479">Metal-binding</keyword>
<dbReference type="GO" id="GO:0008270">
    <property type="term" value="F:zinc ion binding"/>
    <property type="evidence" value="ECO:0007669"/>
    <property type="project" value="UniProtKB-KW"/>
</dbReference>
<protein>
    <recommendedName>
        <fullName evidence="3">CCHC-type domain-containing protein</fullName>
    </recommendedName>
</protein>
<evidence type="ECO:0000256" key="2">
    <source>
        <dbReference type="SAM" id="MobiDB-lite"/>
    </source>
</evidence>
<dbReference type="InterPro" id="IPR001878">
    <property type="entry name" value="Znf_CCHC"/>
</dbReference>
<dbReference type="SMART" id="SM00343">
    <property type="entry name" value="ZnF_C2HC"/>
    <property type="match status" value="1"/>
</dbReference>
<organism evidence="5 7">
    <name type="scientific">Cucumis melo var. makuwa</name>
    <name type="common">Oriental melon</name>
    <dbReference type="NCBI Taxonomy" id="1194695"/>
    <lineage>
        <taxon>Eukaryota</taxon>
        <taxon>Viridiplantae</taxon>
        <taxon>Streptophyta</taxon>
        <taxon>Embryophyta</taxon>
        <taxon>Tracheophyta</taxon>
        <taxon>Spermatophyta</taxon>
        <taxon>Magnoliopsida</taxon>
        <taxon>eudicotyledons</taxon>
        <taxon>Gunneridae</taxon>
        <taxon>Pentapetalae</taxon>
        <taxon>rosids</taxon>
        <taxon>fabids</taxon>
        <taxon>Cucurbitales</taxon>
        <taxon>Cucurbitaceae</taxon>
        <taxon>Benincaseae</taxon>
        <taxon>Cucumis</taxon>
    </lineage>
</organism>
<dbReference type="Proteomes" id="UP000321947">
    <property type="component" value="Unassembled WGS sequence"/>
</dbReference>
<dbReference type="OrthoDB" id="1934635at2759"/>